<evidence type="ECO:0000259" key="4">
    <source>
        <dbReference type="Pfam" id="PF13579"/>
    </source>
</evidence>
<feature type="domain" description="Glycosyl transferase family 1" evidence="3">
    <location>
        <begin position="176"/>
        <end position="337"/>
    </location>
</feature>
<keyword evidence="2 5" id="KW-0808">Transferase</keyword>
<dbReference type="KEGG" id="maic:MAIC_12770"/>
<dbReference type="PANTHER" id="PTHR12526">
    <property type="entry name" value="GLYCOSYLTRANSFERASE"/>
    <property type="match status" value="1"/>
</dbReference>
<dbReference type="Gene3D" id="3.40.50.2000">
    <property type="entry name" value="Glycogen Phosphorylase B"/>
    <property type="match status" value="2"/>
</dbReference>
<dbReference type="AlphaFoldDB" id="A0AAD1HKP9"/>
<evidence type="ECO:0000256" key="1">
    <source>
        <dbReference type="ARBA" id="ARBA00022676"/>
    </source>
</evidence>
<accession>A0AAD1HKP9</accession>
<gene>
    <name evidence="5" type="ORF">MAIC_12770</name>
</gene>
<reference evidence="5 6" key="1">
    <citation type="journal article" date="2019" name="Emerg. Microbes Infect.">
        <title>Comprehensive subspecies identification of 175 nontuberculous mycobacteria species based on 7547 genomic profiles.</title>
        <authorList>
            <person name="Matsumoto Y."/>
            <person name="Kinjo T."/>
            <person name="Motooka D."/>
            <person name="Nabeya D."/>
            <person name="Jung N."/>
            <person name="Uechi K."/>
            <person name="Horii T."/>
            <person name="Iida T."/>
            <person name="Fujita J."/>
            <person name="Nakamura S."/>
        </authorList>
    </citation>
    <scope>NUCLEOTIDE SEQUENCE [LARGE SCALE GENOMIC DNA]</scope>
    <source>
        <strain evidence="5 6">JCM 6376</strain>
    </source>
</reference>
<dbReference type="InterPro" id="IPR028098">
    <property type="entry name" value="Glyco_trans_4-like_N"/>
</dbReference>
<evidence type="ECO:0000313" key="5">
    <source>
        <dbReference type="EMBL" id="BBX06474.1"/>
    </source>
</evidence>
<evidence type="ECO:0000313" key="6">
    <source>
        <dbReference type="Proteomes" id="UP000467327"/>
    </source>
</evidence>
<organism evidence="5 6">
    <name type="scientific">Mycolicibacterium aichiense</name>
    <dbReference type="NCBI Taxonomy" id="1799"/>
    <lineage>
        <taxon>Bacteria</taxon>
        <taxon>Bacillati</taxon>
        <taxon>Actinomycetota</taxon>
        <taxon>Actinomycetes</taxon>
        <taxon>Mycobacteriales</taxon>
        <taxon>Mycobacteriaceae</taxon>
        <taxon>Mycolicibacterium</taxon>
    </lineage>
</organism>
<feature type="domain" description="Glycosyltransferase subfamily 4-like N-terminal" evidence="4">
    <location>
        <begin position="7"/>
        <end position="160"/>
    </location>
</feature>
<sequence length="370" mass="39753">MVCEQHGVHVAGLSAAMVRAGHDVTVYTSRPEAGSPGREIAPGGYAVVDVAAGPAERAEYLDAQWAADRPDVAHAIFWTSGLNAQLAARAHGVPTVQTFRSLAITENGHDMRGTALDARSKVERLLARQADWVVATCADELVDLMRLGRPRGKMSMVPCGVDIDAFSTEGLVADRDERRRIVAVGKMLPHNGFSTMIEALPGIPDAEYVVVGSCDDEQMGSAEEYRRLRALAADRGVSDRVRFVGPVAHCDMPALLRSADVVTCTPWYEPFGLVALEAMACGVPVVASAVGGMLDAVVHDVTGRHVTPRRPRECADAVNAILRDSFLRRSLGLAGRDRACARFTWDRVAADTARVYGRLLCAVSDAWQPA</sequence>
<dbReference type="Pfam" id="PF13579">
    <property type="entry name" value="Glyco_trans_4_4"/>
    <property type="match status" value="1"/>
</dbReference>
<proteinExistence type="predicted"/>
<keyword evidence="6" id="KW-1185">Reference proteome</keyword>
<dbReference type="Pfam" id="PF00534">
    <property type="entry name" value="Glycos_transf_1"/>
    <property type="match status" value="1"/>
</dbReference>
<dbReference type="InterPro" id="IPR001296">
    <property type="entry name" value="Glyco_trans_1"/>
</dbReference>
<keyword evidence="1" id="KW-0328">Glycosyltransferase</keyword>
<evidence type="ECO:0000259" key="3">
    <source>
        <dbReference type="Pfam" id="PF00534"/>
    </source>
</evidence>
<dbReference type="GO" id="GO:0016757">
    <property type="term" value="F:glycosyltransferase activity"/>
    <property type="evidence" value="ECO:0007669"/>
    <property type="project" value="UniProtKB-KW"/>
</dbReference>
<dbReference type="EMBL" id="AP022561">
    <property type="protein sequence ID" value="BBX06474.1"/>
    <property type="molecule type" value="Genomic_DNA"/>
</dbReference>
<protein>
    <submittedName>
        <fullName evidence="5">Glycosyl transferase</fullName>
    </submittedName>
</protein>
<dbReference type="SUPFAM" id="SSF53756">
    <property type="entry name" value="UDP-Glycosyltransferase/glycogen phosphorylase"/>
    <property type="match status" value="1"/>
</dbReference>
<dbReference type="Proteomes" id="UP000467327">
    <property type="component" value="Chromosome"/>
</dbReference>
<dbReference type="PANTHER" id="PTHR12526:SF635">
    <property type="entry name" value="GLYCOSYL TRANSFERASE GROUP 1"/>
    <property type="match status" value="1"/>
</dbReference>
<evidence type="ECO:0000256" key="2">
    <source>
        <dbReference type="ARBA" id="ARBA00022679"/>
    </source>
</evidence>
<name>A0AAD1HKP9_9MYCO</name>